<comment type="function">
    <text evidence="1">Potential calcium-dependent cell-adhesion protein. May be involved in the establishment and maintenance of specific neuronal connections in the brain.</text>
</comment>
<proteinExistence type="predicted"/>
<evidence type="ECO:0000256" key="4">
    <source>
        <dbReference type="ARBA" id="ARBA00022692"/>
    </source>
</evidence>
<dbReference type="PANTHER" id="PTHR24028:SF153">
    <property type="entry name" value="PROTOCADHERIN ALPHA-C1"/>
    <property type="match status" value="1"/>
</dbReference>
<reference evidence="18" key="2">
    <citation type="submission" date="2025-08" db="UniProtKB">
        <authorList>
            <consortium name="Ensembl"/>
        </authorList>
    </citation>
    <scope>IDENTIFICATION</scope>
</reference>
<accession>A0A9L0IS48</accession>
<feature type="compositionally biased region" description="Basic and acidic residues" evidence="14">
    <location>
        <begin position="920"/>
        <end position="934"/>
    </location>
</feature>
<evidence type="ECO:0000256" key="16">
    <source>
        <dbReference type="SAM" id="SignalP"/>
    </source>
</evidence>
<feature type="domain" description="Cadherin" evidence="17">
    <location>
        <begin position="125"/>
        <end position="233"/>
    </location>
</feature>
<dbReference type="Pfam" id="PF15974">
    <property type="entry name" value="Cadherin_tail"/>
    <property type="match status" value="1"/>
</dbReference>
<evidence type="ECO:0000256" key="2">
    <source>
        <dbReference type="ARBA" id="ARBA00004251"/>
    </source>
</evidence>
<dbReference type="Ensembl" id="ENSEAST00005055331.1">
    <property type="protein sequence ID" value="ENSEASP00005043709.1"/>
    <property type="gene ID" value="ENSEASG00005018065.2"/>
</dbReference>
<evidence type="ECO:0000256" key="5">
    <source>
        <dbReference type="ARBA" id="ARBA00022729"/>
    </source>
</evidence>
<dbReference type="GO" id="GO:0007156">
    <property type="term" value="P:homophilic cell adhesion via plasma membrane adhesion molecules"/>
    <property type="evidence" value="ECO:0007669"/>
    <property type="project" value="InterPro"/>
</dbReference>
<dbReference type="Pfam" id="PF08266">
    <property type="entry name" value="Cadherin_2"/>
    <property type="match status" value="1"/>
</dbReference>
<dbReference type="FunFam" id="2.60.40.60:FF:000002">
    <property type="entry name" value="Protocadherin alpha 2"/>
    <property type="match status" value="1"/>
</dbReference>
<keyword evidence="9 15" id="KW-1133">Transmembrane helix</keyword>
<keyword evidence="11" id="KW-0325">Glycoprotein</keyword>
<dbReference type="Pfam" id="PF16492">
    <property type="entry name" value="Cadherin_C_2"/>
    <property type="match status" value="1"/>
</dbReference>
<sequence length="961" mass="103913">MVGWRVAVLCLWVSCASAAGQLEYSVWEETERGVAVGNVAADLRLSAAALSLRNFRFLSSHGEPYFGVDLASGSLVVLEPVDRERLCEAKAVCVLTYELVLEDPLELHKLRVHLLDTNDNSPLFPTGDVQLHIPEFLMPGARFTLPNAQDADEGSNGVLSYSLSSSPHFRLDIGSRVDGSKYPELVLEKALDREQRATHRLVLTARDGGQPARSGDAQVTVIVVDTNDNAPVFERTVYRTKVPETAPNGTVLFRVQASDPDEGSNGEIRYSLSNSTRAKLQHHFHVHPRSGEVRIAASLGPPETVLEAYIEARDEGAFGLASLAKLLVEVTDVNDHAPEVNLMSLSNPVSEDTAPGTVIALLSVRDEDFGPNGKVICSMSSGGPFKLKASFDNYYSLLTDGPLDREQVSEYQVLIAASDGGSPQLSTRRMLTISVGDVNDNTPSFPQQEFFVAENNGPGASLGRVFAQDPDLGKNGLVFYELLDIISEEQTAASLVAVESSSGTITAKTSFDFEQLRGFRFQVEARDGGIPPRSAAVTVSLFVIDMNDNTPVILFPLPRNGSVPVEIVSRSARTGHLVTKVIAEDADSGSNAWLSYHISQASDSSLFRVSSNVGELRTARLVLPTDAVKQRVVVVVRDHGDPSLSSSVTLGVLLSNSVPQVLPDFEDAWETGGHLSTQNLYLVIALACISFLFLGCLLFFVFIKFSQSPGCCSQSCCRSPEELRYGRKMASNPCVTSATIDVTTVERLSQTYLYRASLGLGSDNNSLLLRGEYSAADLRNVATGVGLNLPISCIQIRNRKGDHANVNAMPRQPNPDWRYSASLRAGMHSSVHLEEAGILRAGPGGPDQQWPTVSSATPEPEAGEVSPPVGAGVNSNSWTFKYGPGNPKQPGPGELPDKFIIPGSPAIISIRQEPTNSQIDKSDFITFGKKEETKKKKKKKKGNKTQEKKEKGNSTTDNSDQ</sequence>
<evidence type="ECO:0000256" key="6">
    <source>
        <dbReference type="ARBA" id="ARBA00022737"/>
    </source>
</evidence>
<feature type="transmembrane region" description="Helical" evidence="15">
    <location>
        <begin position="680"/>
        <end position="703"/>
    </location>
</feature>
<feature type="domain" description="Cadherin" evidence="17">
    <location>
        <begin position="349"/>
        <end position="445"/>
    </location>
</feature>
<dbReference type="AlphaFoldDB" id="A0A9L0IS48"/>
<dbReference type="FunFam" id="2.60.40.60:FF:000007">
    <property type="entry name" value="Protocadherin alpha 2"/>
    <property type="match status" value="1"/>
</dbReference>
<organism evidence="18 19">
    <name type="scientific">Equus asinus</name>
    <name type="common">Donkey</name>
    <name type="synonym">Equus africanus asinus</name>
    <dbReference type="NCBI Taxonomy" id="9793"/>
    <lineage>
        <taxon>Eukaryota</taxon>
        <taxon>Metazoa</taxon>
        <taxon>Chordata</taxon>
        <taxon>Craniata</taxon>
        <taxon>Vertebrata</taxon>
        <taxon>Euteleostomi</taxon>
        <taxon>Mammalia</taxon>
        <taxon>Eutheria</taxon>
        <taxon>Laurasiatheria</taxon>
        <taxon>Perissodactyla</taxon>
        <taxon>Equidae</taxon>
        <taxon>Equus</taxon>
    </lineage>
</organism>
<evidence type="ECO:0000259" key="17">
    <source>
        <dbReference type="PROSITE" id="PS50268"/>
    </source>
</evidence>
<name>A0A9L0IS48_EQUAS</name>
<feature type="chain" id="PRO_5040473117" description="Protocadherin alpha-C1" evidence="16">
    <location>
        <begin position="19"/>
        <end position="961"/>
    </location>
</feature>
<feature type="domain" description="Cadherin" evidence="17">
    <location>
        <begin position="55"/>
        <end position="124"/>
    </location>
</feature>
<dbReference type="SUPFAM" id="SSF49313">
    <property type="entry name" value="Cadherin-like"/>
    <property type="match status" value="6"/>
</dbReference>
<evidence type="ECO:0000256" key="7">
    <source>
        <dbReference type="ARBA" id="ARBA00022837"/>
    </source>
</evidence>
<evidence type="ECO:0000256" key="8">
    <source>
        <dbReference type="ARBA" id="ARBA00022889"/>
    </source>
</evidence>
<gene>
    <name evidence="18" type="primary">PCDHAC2</name>
</gene>
<dbReference type="FunFam" id="2.60.40.60:FF:000294">
    <property type="entry name" value="Protocadherin alpha subfamily C, 2"/>
    <property type="match status" value="1"/>
</dbReference>
<dbReference type="SMART" id="SM00112">
    <property type="entry name" value="CA"/>
    <property type="match status" value="6"/>
</dbReference>
<evidence type="ECO:0000313" key="18">
    <source>
        <dbReference type="Ensembl" id="ENSEASP00005043709.1"/>
    </source>
</evidence>
<dbReference type="InterPro" id="IPR050174">
    <property type="entry name" value="Protocadherin/Cadherin-CA"/>
</dbReference>
<dbReference type="GeneTree" id="ENSGT00940000160554"/>
<keyword evidence="3" id="KW-1003">Cell membrane</keyword>
<dbReference type="FunFam" id="2.60.40.60:FF:000129">
    <property type="entry name" value="protocadherin alpha-C2 isoform X1"/>
    <property type="match status" value="1"/>
</dbReference>
<dbReference type="Proteomes" id="UP000694387">
    <property type="component" value="Chromosome 12"/>
</dbReference>
<feature type="domain" description="Cadherin" evidence="17">
    <location>
        <begin position="568"/>
        <end position="665"/>
    </location>
</feature>
<dbReference type="InterPro" id="IPR015919">
    <property type="entry name" value="Cadherin-like_sf"/>
</dbReference>
<keyword evidence="5 16" id="KW-0732">Signal</keyword>
<dbReference type="InterPro" id="IPR013164">
    <property type="entry name" value="Cadherin_N"/>
</dbReference>
<evidence type="ECO:0000313" key="19">
    <source>
        <dbReference type="Proteomes" id="UP000694387"/>
    </source>
</evidence>
<reference evidence="18" key="3">
    <citation type="submission" date="2025-09" db="UniProtKB">
        <authorList>
            <consortium name="Ensembl"/>
        </authorList>
    </citation>
    <scope>IDENTIFICATION</scope>
</reference>
<dbReference type="Pfam" id="PF00028">
    <property type="entry name" value="Cadherin"/>
    <property type="match status" value="5"/>
</dbReference>
<keyword evidence="19" id="KW-1185">Reference proteome</keyword>
<keyword evidence="6" id="KW-0677">Repeat</keyword>
<dbReference type="PROSITE" id="PS00232">
    <property type="entry name" value="CADHERIN_1"/>
    <property type="match status" value="2"/>
</dbReference>
<keyword evidence="4 15" id="KW-0812">Transmembrane</keyword>
<feature type="signal peptide" evidence="16">
    <location>
        <begin position="1"/>
        <end position="18"/>
    </location>
</feature>
<dbReference type="InterPro" id="IPR020894">
    <property type="entry name" value="Cadherin_CS"/>
</dbReference>
<dbReference type="InterPro" id="IPR032455">
    <property type="entry name" value="Cadherin_C"/>
</dbReference>
<reference evidence="18 19" key="1">
    <citation type="journal article" date="2020" name="Nat. Commun.">
        <title>Donkey genomes provide new insights into domestication and selection for coat color.</title>
        <authorList>
            <person name="Wang"/>
            <person name="C."/>
            <person name="Li"/>
            <person name="H."/>
            <person name="Guo"/>
            <person name="Y."/>
            <person name="Huang"/>
            <person name="J."/>
            <person name="Sun"/>
            <person name="Y."/>
            <person name="Min"/>
            <person name="J."/>
            <person name="Wang"/>
            <person name="J."/>
            <person name="Fang"/>
            <person name="X."/>
            <person name="Zhao"/>
            <person name="Z."/>
            <person name="Wang"/>
            <person name="S."/>
            <person name="Zhang"/>
            <person name="Y."/>
            <person name="Liu"/>
            <person name="Q."/>
            <person name="Jiang"/>
            <person name="Q."/>
            <person name="Wang"/>
            <person name="X."/>
            <person name="Guo"/>
            <person name="Y."/>
            <person name="Yang"/>
            <person name="C."/>
            <person name="Wang"/>
            <person name="Y."/>
            <person name="Tian"/>
            <person name="F."/>
            <person name="Zhuang"/>
            <person name="G."/>
            <person name="Fan"/>
            <person name="Y."/>
            <person name="Gao"/>
            <person name="Q."/>
            <person name="Li"/>
            <person name="Y."/>
            <person name="Ju"/>
            <person name="Z."/>
            <person name="Li"/>
            <person name="J."/>
            <person name="Li"/>
            <person name="R."/>
            <person name="Hou"/>
            <person name="M."/>
            <person name="Yang"/>
            <person name="G."/>
            <person name="Liu"/>
            <person name="G."/>
            <person name="Liu"/>
            <person name="W."/>
            <person name="Guo"/>
            <person name="J."/>
            <person name="Pan"/>
            <person name="S."/>
            <person name="Fan"/>
            <person name="G."/>
            <person name="Zhang"/>
            <person name="W."/>
            <person name="Zhang"/>
            <person name="R."/>
            <person name="Yu"/>
            <person name="J."/>
            <person name="Zhang"/>
            <person name="X."/>
            <person name="Yin"/>
            <person name="Q."/>
            <person name="Ji"/>
            <person name="C."/>
            <person name="Jin"/>
            <person name="Y."/>
            <person name="Yue"/>
            <person name="G."/>
            <person name="Liu"/>
            <person name="M."/>
            <person name="Xu"/>
            <person name="J."/>
            <person name="Liu"/>
            <person name="S."/>
            <person name="Jordana"/>
            <person name="J."/>
            <person name="Noce"/>
            <person name="A."/>
            <person name="Amills"/>
            <person name="M."/>
            <person name="Wu"/>
            <person name="D.D."/>
            <person name="Li"/>
            <person name="S."/>
            <person name="Zhou"/>
            <person name="X. and Zhong"/>
            <person name="J."/>
        </authorList>
    </citation>
    <scope>NUCLEOTIDE SEQUENCE [LARGE SCALE GENOMIC DNA]</scope>
</reference>
<dbReference type="CDD" id="cd11304">
    <property type="entry name" value="Cadherin_repeat"/>
    <property type="match status" value="5"/>
</dbReference>
<evidence type="ECO:0000256" key="10">
    <source>
        <dbReference type="ARBA" id="ARBA00023136"/>
    </source>
</evidence>
<feature type="domain" description="Cadherin" evidence="17">
    <location>
        <begin position="444"/>
        <end position="553"/>
    </location>
</feature>
<dbReference type="InterPro" id="IPR002126">
    <property type="entry name" value="Cadherin-like_dom"/>
</dbReference>
<dbReference type="FunFam" id="2.60.40.60:FF:000004">
    <property type="entry name" value="Protocadherin 1 gamma 2"/>
    <property type="match status" value="1"/>
</dbReference>
<dbReference type="InterPro" id="IPR031904">
    <property type="entry name" value="Cadherin_CBD"/>
</dbReference>
<dbReference type="Gene3D" id="2.60.40.60">
    <property type="entry name" value="Cadherins"/>
    <property type="match status" value="6"/>
</dbReference>
<evidence type="ECO:0000256" key="9">
    <source>
        <dbReference type="ARBA" id="ARBA00022989"/>
    </source>
</evidence>
<dbReference type="FunFam" id="2.60.40.60:FF:000006">
    <property type="entry name" value="Protocadherin alpha 2"/>
    <property type="match status" value="1"/>
</dbReference>
<dbReference type="GO" id="GO:0005886">
    <property type="term" value="C:plasma membrane"/>
    <property type="evidence" value="ECO:0007669"/>
    <property type="project" value="UniProtKB-SubCell"/>
</dbReference>
<keyword evidence="10 15" id="KW-0472">Membrane</keyword>
<evidence type="ECO:0000256" key="1">
    <source>
        <dbReference type="ARBA" id="ARBA00003436"/>
    </source>
</evidence>
<dbReference type="GO" id="GO:0005509">
    <property type="term" value="F:calcium ion binding"/>
    <property type="evidence" value="ECO:0007669"/>
    <property type="project" value="UniProtKB-UniRule"/>
</dbReference>
<evidence type="ECO:0000256" key="3">
    <source>
        <dbReference type="ARBA" id="ARBA00022475"/>
    </source>
</evidence>
<protein>
    <recommendedName>
        <fullName evidence="12">Protocadherin alpha-C1</fullName>
    </recommendedName>
</protein>
<evidence type="ECO:0000256" key="11">
    <source>
        <dbReference type="ARBA" id="ARBA00023180"/>
    </source>
</evidence>
<keyword evidence="8" id="KW-0130">Cell adhesion</keyword>
<dbReference type="PANTHER" id="PTHR24028">
    <property type="entry name" value="CADHERIN-87A"/>
    <property type="match status" value="1"/>
</dbReference>
<comment type="subcellular location">
    <subcellularLocation>
        <location evidence="2">Cell membrane</location>
        <topology evidence="2">Single-pass type I membrane protein</topology>
    </subcellularLocation>
</comment>
<evidence type="ECO:0000256" key="15">
    <source>
        <dbReference type="SAM" id="Phobius"/>
    </source>
</evidence>
<dbReference type="PRINTS" id="PR00205">
    <property type="entry name" value="CADHERIN"/>
</dbReference>
<feature type="domain" description="Cadherin" evidence="17">
    <location>
        <begin position="234"/>
        <end position="340"/>
    </location>
</feature>
<feature type="region of interest" description="Disordered" evidence="14">
    <location>
        <begin position="842"/>
        <end position="961"/>
    </location>
</feature>
<evidence type="ECO:0000256" key="12">
    <source>
        <dbReference type="ARBA" id="ARBA00073409"/>
    </source>
</evidence>
<keyword evidence="7 13" id="KW-0106">Calcium</keyword>
<dbReference type="PROSITE" id="PS50268">
    <property type="entry name" value="CADHERIN_2"/>
    <property type="match status" value="6"/>
</dbReference>
<evidence type="ECO:0000256" key="13">
    <source>
        <dbReference type="PROSITE-ProRule" id="PRU00043"/>
    </source>
</evidence>
<evidence type="ECO:0000256" key="14">
    <source>
        <dbReference type="SAM" id="MobiDB-lite"/>
    </source>
</evidence>